<feature type="non-terminal residue" evidence="1">
    <location>
        <position position="286"/>
    </location>
</feature>
<evidence type="ECO:0000313" key="1">
    <source>
        <dbReference type="EMBL" id="SVD44781.1"/>
    </source>
</evidence>
<gene>
    <name evidence="1" type="ORF">METZ01_LOCUS397635</name>
</gene>
<feature type="non-terminal residue" evidence="1">
    <location>
        <position position="1"/>
    </location>
</feature>
<accession>A0A382VFV5</accession>
<dbReference type="EMBL" id="UINC01151270">
    <property type="protein sequence ID" value="SVD44781.1"/>
    <property type="molecule type" value="Genomic_DNA"/>
</dbReference>
<organism evidence="1">
    <name type="scientific">marine metagenome</name>
    <dbReference type="NCBI Taxonomy" id="408172"/>
    <lineage>
        <taxon>unclassified sequences</taxon>
        <taxon>metagenomes</taxon>
        <taxon>ecological metagenomes</taxon>
    </lineage>
</organism>
<name>A0A382VFV5_9ZZZZ</name>
<dbReference type="AlphaFoldDB" id="A0A382VFV5"/>
<sequence length="286" mass="31263">GTSSGIANPAAGKYALNGVADAIEAASGKTTTNFMNSAIYRNLILFPKATSQMAKTILSPVTHARNFLSAGAFAVANGLMPGVTITPKMLASAWKNLQVAGLGTRVESDLYRKWARLGVVNTNVRMGDLQSLLKDVDFGSVVGQDKALRGMLKPLSKIKKWTEDAYTAEDDFWKIATFLGERARYARAYKNMGKKITDDQLDEMAANIVRNNVPNYDYVSGWVKELRKWPVGNFVSFPAEILRTSTNILETALREIKTPGLRSIGWQRMAGMTFATTMVPVGVTKA</sequence>
<proteinExistence type="predicted"/>
<protein>
    <submittedName>
        <fullName evidence="1">Uncharacterized protein</fullName>
    </submittedName>
</protein>
<reference evidence="1" key="1">
    <citation type="submission" date="2018-05" db="EMBL/GenBank/DDBJ databases">
        <authorList>
            <person name="Lanie J.A."/>
            <person name="Ng W.-L."/>
            <person name="Kazmierczak K.M."/>
            <person name="Andrzejewski T.M."/>
            <person name="Davidsen T.M."/>
            <person name="Wayne K.J."/>
            <person name="Tettelin H."/>
            <person name="Glass J.I."/>
            <person name="Rusch D."/>
            <person name="Podicherti R."/>
            <person name="Tsui H.-C.T."/>
            <person name="Winkler M.E."/>
        </authorList>
    </citation>
    <scope>NUCLEOTIDE SEQUENCE</scope>
</reference>